<dbReference type="Proteomes" id="UP000515291">
    <property type="component" value="Chromosome"/>
</dbReference>
<accession>A0A7G6U1F1</accession>
<dbReference type="EMBL" id="CP050292">
    <property type="protein sequence ID" value="QND72833.1"/>
    <property type="molecule type" value="Genomic_DNA"/>
</dbReference>
<protein>
    <submittedName>
        <fullName evidence="1">Uncharacterized protein</fullName>
    </submittedName>
</protein>
<sequence length="65" mass="6663">MAVVPLDMLALPNRLSPASNSRLPVLLGDSMSATVIEPDGAMAVKLAGSNFRVLLLEKPASATGS</sequence>
<organism evidence="1 2">
    <name type="scientific">Tardiphaga robiniae</name>
    <dbReference type="NCBI Taxonomy" id="943830"/>
    <lineage>
        <taxon>Bacteria</taxon>
        <taxon>Pseudomonadati</taxon>
        <taxon>Pseudomonadota</taxon>
        <taxon>Alphaproteobacteria</taxon>
        <taxon>Hyphomicrobiales</taxon>
        <taxon>Nitrobacteraceae</taxon>
        <taxon>Tardiphaga</taxon>
    </lineage>
</organism>
<dbReference type="RefSeq" id="WP_184511730.1">
    <property type="nucleotide sequence ID" value="NZ_CP050292.1"/>
</dbReference>
<dbReference type="AlphaFoldDB" id="A0A7G6U1F1"/>
<evidence type="ECO:0000313" key="1">
    <source>
        <dbReference type="EMBL" id="QND72833.1"/>
    </source>
</evidence>
<evidence type="ECO:0000313" key="2">
    <source>
        <dbReference type="Proteomes" id="UP000515291"/>
    </source>
</evidence>
<dbReference type="KEGG" id="trb:HB776_17610"/>
<reference evidence="2" key="1">
    <citation type="journal article" date="2020" name="Mol. Plant Microbe">
        <title>Rhizobial microsymbionts of the narrowly endemic Oxytropis species growing in Kamchatka are characterized by significant genetic diversity and possess a set of genes that are associated with T3SS and T6SS secretion systems and can affect the development of symbiosis.</title>
        <authorList>
            <person name="Safronova V."/>
            <person name="Guro P."/>
            <person name="Sazanova A."/>
            <person name="Kuznetsova I."/>
            <person name="Belimov A."/>
            <person name="Yakubov V."/>
            <person name="Chirak E."/>
            <person name="Afonin A."/>
            <person name="Gogolev Y."/>
            <person name="Andronov E."/>
            <person name="Tikhonovich I."/>
        </authorList>
    </citation>
    <scope>NUCLEOTIDE SEQUENCE [LARGE SCALE GENOMIC DNA]</scope>
    <source>
        <strain evidence="2">581</strain>
    </source>
</reference>
<name>A0A7G6U1F1_9BRAD</name>
<proteinExistence type="predicted"/>
<gene>
    <name evidence="1" type="ORF">HB776_17610</name>
</gene>